<dbReference type="EMBL" id="QGGU01000002">
    <property type="protein sequence ID" value="PWK53980.1"/>
    <property type="molecule type" value="Genomic_DNA"/>
</dbReference>
<dbReference type="RefSeq" id="WP_109762136.1">
    <property type="nucleotide sequence ID" value="NZ_QGGU01000002.1"/>
</dbReference>
<dbReference type="OrthoDB" id="7823054at2"/>
<proteinExistence type="predicted"/>
<reference evidence="1 2" key="1">
    <citation type="submission" date="2018-05" db="EMBL/GenBank/DDBJ databases">
        <title>Genomic Encyclopedia of Type Strains, Phase IV (KMG-IV): sequencing the most valuable type-strain genomes for metagenomic binning, comparative biology and taxonomic classification.</title>
        <authorList>
            <person name="Goeker M."/>
        </authorList>
    </citation>
    <scope>NUCLEOTIDE SEQUENCE [LARGE SCALE GENOMIC DNA]</scope>
    <source>
        <strain evidence="1 2">DSM 25350</strain>
    </source>
</reference>
<keyword evidence="2" id="KW-1185">Reference proteome</keyword>
<protein>
    <submittedName>
        <fullName evidence="1">Uncharacterized protein</fullName>
    </submittedName>
</protein>
<sequence length="182" mass="21384">MKFSKLNENNQPAVFEYGNNFYKEPLTSGYRLTIGPSKHHINLMDALASSWKSEKYYALYVSLISHIGMEQGRYQSPVMADYEDLRLFMYTFQEFLEGDGRHHIWIASPEGTLVYDQHNVIFAYGNLDKYSEILLGSGLTEKEFRFPVPHMHSYNSEYTNTESELFEYWNWSHSPLQDGDEY</sequence>
<evidence type="ECO:0000313" key="1">
    <source>
        <dbReference type="EMBL" id="PWK53980.1"/>
    </source>
</evidence>
<gene>
    <name evidence="1" type="ORF">C8D97_102372</name>
</gene>
<organism evidence="1 2">
    <name type="scientific">Pleionea mediterranea</name>
    <dbReference type="NCBI Taxonomy" id="523701"/>
    <lineage>
        <taxon>Bacteria</taxon>
        <taxon>Pseudomonadati</taxon>
        <taxon>Pseudomonadota</taxon>
        <taxon>Gammaproteobacteria</taxon>
        <taxon>Oceanospirillales</taxon>
        <taxon>Pleioneaceae</taxon>
        <taxon>Pleionea</taxon>
    </lineage>
</organism>
<evidence type="ECO:0000313" key="2">
    <source>
        <dbReference type="Proteomes" id="UP000245790"/>
    </source>
</evidence>
<dbReference type="Proteomes" id="UP000245790">
    <property type="component" value="Unassembled WGS sequence"/>
</dbReference>
<comment type="caution">
    <text evidence="1">The sequence shown here is derived from an EMBL/GenBank/DDBJ whole genome shotgun (WGS) entry which is preliminary data.</text>
</comment>
<dbReference type="AlphaFoldDB" id="A0A316G2F6"/>
<accession>A0A316G2F6</accession>
<name>A0A316G2F6_9GAMM</name>